<dbReference type="KEGG" id="kbs:EPA93_11275"/>
<evidence type="ECO:0000313" key="4">
    <source>
        <dbReference type="EMBL" id="QBD77544.1"/>
    </source>
</evidence>
<dbReference type="OrthoDB" id="287363at2"/>
<dbReference type="KEGG" id="kbs:EPA93_31315"/>
<organism evidence="4 6">
    <name type="scientific">Ktedonosporobacter rubrisoli</name>
    <dbReference type="NCBI Taxonomy" id="2509675"/>
    <lineage>
        <taxon>Bacteria</taxon>
        <taxon>Bacillati</taxon>
        <taxon>Chloroflexota</taxon>
        <taxon>Ktedonobacteria</taxon>
        <taxon>Ktedonobacterales</taxon>
        <taxon>Ktedonosporobacteraceae</taxon>
        <taxon>Ktedonosporobacter</taxon>
    </lineage>
</organism>
<dbReference type="InterPro" id="IPR017894">
    <property type="entry name" value="HTH_IS21_transposase_type"/>
</dbReference>
<dbReference type="EMBL" id="CP035758">
    <property type="protein sequence ID" value="QBD76549.1"/>
    <property type="molecule type" value="Genomic_DNA"/>
</dbReference>
<evidence type="ECO:0000259" key="1">
    <source>
        <dbReference type="PROSITE" id="PS50531"/>
    </source>
</evidence>
<evidence type="ECO:0000313" key="5">
    <source>
        <dbReference type="EMBL" id="QBD80226.1"/>
    </source>
</evidence>
<dbReference type="PANTHER" id="PTHR33498">
    <property type="entry name" value="TRANSPOSASE FOR INSERTION SEQUENCE ELEMENT IS1557"/>
    <property type="match status" value="1"/>
</dbReference>
<evidence type="ECO:0000313" key="2">
    <source>
        <dbReference type="EMBL" id="QBD74906.1"/>
    </source>
</evidence>
<dbReference type="KEGG" id="kbs:EPA93_02420"/>
<dbReference type="Proteomes" id="UP000290365">
    <property type="component" value="Chromosome"/>
</dbReference>
<dbReference type="EMBL" id="CP035758">
    <property type="protein sequence ID" value="QBD80226.1"/>
    <property type="molecule type" value="Genomic_DNA"/>
</dbReference>
<dbReference type="InterPro" id="IPR029261">
    <property type="entry name" value="Transposase_Znf"/>
</dbReference>
<accession>A0A4P6JQI1</accession>
<protein>
    <submittedName>
        <fullName evidence="4">ISL3 family transposase</fullName>
    </submittedName>
</protein>
<gene>
    <name evidence="2" type="ORF">EPA93_02420</name>
    <name evidence="3" type="ORF">EPA93_11275</name>
    <name evidence="4" type="ORF">EPA93_16720</name>
    <name evidence="5" type="ORF">EPA93_31315</name>
</gene>
<dbReference type="EMBL" id="CP035758">
    <property type="protein sequence ID" value="QBD74906.1"/>
    <property type="molecule type" value="Genomic_DNA"/>
</dbReference>
<sequence>MVVCCYVARRTSSMSQTDPTSPFLPLPEGVSITSVEEDATSVLVHIACHHPCALCPGCSCSSDRIHGAYVRTVADLPAGGRRVILKLRVRRFVCPTSTCSHSIFTERLDSLVHSYARMTNRLSETLQTLGFATCGELGERLAPKLGMQVSGPTLLRRMRARIYTPPTSVPIVGIDDWAWKKGMTYGTLVVDLQSRRPIELLEDRSAQTAETWLRSHPEITLVSRDRGGDYAAAAKRGAPQAEQVADKFHLLKNLRERIKEVMDRRHSCLPHEASTRADAIPARARGIKGSPTKESVPPSVEVADEKHYRTIPPTPYWRPPPDNSRQLHRQARRERRYGLYEEVRRLNTLGIGVRAIARQLKVCREVVRRFLKAEEYPEMASHRRGPRGSMLDQYKPYIRERWEQGCRNSVQLYDEIKARGYTGSTSLLRNFLASVRKQYKAARAVEVVHQALTPPIETSASPPPQPLVKRRMSPTRASWLLVSRSEKLDEQQRKYVEQIREGHPDLETAYQLGQQFVMMLAEHRDRDLDAWLQTAEQSILPEFRKMARGIRLDYAAVRAAFSSIWSNGQVEAQVNCLKLQKRIVFGRANFDLLRLRVLCRV</sequence>
<proteinExistence type="predicted"/>
<evidence type="ECO:0000313" key="3">
    <source>
        <dbReference type="EMBL" id="QBD76549.1"/>
    </source>
</evidence>
<feature type="domain" description="HTH IS21-type" evidence="1">
    <location>
        <begin position="338"/>
        <end position="402"/>
    </location>
</feature>
<keyword evidence="6" id="KW-1185">Reference proteome</keyword>
<reference evidence="4 6" key="1">
    <citation type="submission" date="2019-01" db="EMBL/GenBank/DDBJ databases">
        <title>Ktedonosporobacter rubrisoli SCAWS-G2.</title>
        <authorList>
            <person name="Huang Y."/>
            <person name="Yan B."/>
        </authorList>
    </citation>
    <scope>NUCLEOTIDE SEQUENCE [LARGE SCALE GENOMIC DNA]</scope>
    <source>
        <strain evidence="4 6">SCAWS-G2</strain>
    </source>
</reference>
<dbReference type="AlphaFoldDB" id="A0A4P6JQI1"/>
<dbReference type="PROSITE" id="PS50531">
    <property type="entry name" value="HTH_IS21"/>
    <property type="match status" value="1"/>
</dbReference>
<dbReference type="PANTHER" id="PTHR33498:SF1">
    <property type="entry name" value="TRANSPOSASE FOR INSERTION SEQUENCE ELEMENT IS1557"/>
    <property type="match status" value="1"/>
</dbReference>
<dbReference type="Pfam" id="PF01610">
    <property type="entry name" value="DDE_Tnp_ISL3"/>
    <property type="match status" value="2"/>
</dbReference>
<evidence type="ECO:0000313" key="6">
    <source>
        <dbReference type="Proteomes" id="UP000290365"/>
    </source>
</evidence>
<name>A0A4P6JQI1_KTERU</name>
<dbReference type="Pfam" id="PF14690">
    <property type="entry name" value="Zn_ribbon_ISL3"/>
    <property type="match status" value="1"/>
</dbReference>
<dbReference type="KEGG" id="kbs:EPA93_16720"/>
<dbReference type="InterPro" id="IPR047951">
    <property type="entry name" value="Transpos_ISL3"/>
</dbReference>
<dbReference type="NCBIfam" id="NF033550">
    <property type="entry name" value="transpos_ISL3"/>
    <property type="match status" value="1"/>
</dbReference>
<dbReference type="EMBL" id="CP035758">
    <property type="protein sequence ID" value="QBD77544.1"/>
    <property type="molecule type" value="Genomic_DNA"/>
</dbReference>
<dbReference type="InterPro" id="IPR002560">
    <property type="entry name" value="Transposase_DDE"/>
</dbReference>